<evidence type="ECO:0000313" key="2">
    <source>
        <dbReference type="EMBL" id="WUS55221.1"/>
    </source>
</evidence>
<feature type="compositionally biased region" description="Basic residues" evidence="1">
    <location>
        <begin position="31"/>
        <end position="42"/>
    </location>
</feature>
<dbReference type="RefSeq" id="WP_329500168.1">
    <property type="nucleotide sequence ID" value="NZ_CP108460.1"/>
</dbReference>
<keyword evidence="3" id="KW-1185">Reference proteome</keyword>
<gene>
    <name evidence="2" type="ORF">OG469_06655</name>
</gene>
<evidence type="ECO:0000313" key="3">
    <source>
        <dbReference type="Proteomes" id="UP001432014"/>
    </source>
</evidence>
<evidence type="ECO:0000256" key="1">
    <source>
        <dbReference type="SAM" id="MobiDB-lite"/>
    </source>
</evidence>
<organism evidence="2 3">
    <name type="scientific">Kitasatospora herbaricolor</name>
    <dbReference type="NCBI Taxonomy" id="68217"/>
    <lineage>
        <taxon>Bacteria</taxon>
        <taxon>Bacillati</taxon>
        <taxon>Actinomycetota</taxon>
        <taxon>Actinomycetes</taxon>
        <taxon>Kitasatosporales</taxon>
        <taxon>Streptomycetaceae</taxon>
        <taxon>Kitasatospora</taxon>
    </lineage>
</organism>
<feature type="compositionally biased region" description="Low complexity" evidence="1">
    <location>
        <begin position="1"/>
        <end position="30"/>
    </location>
</feature>
<reference evidence="2 3" key="1">
    <citation type="submission" date="2022-10" db="EMBL/GenBank/DDBJ databases">
        <title>The complete genomes of actinobacterial strains from the NBC collection.</title>
        <authorList>
            <person name="Joergensen T.S."/>
            <person name="Alvarez Arevalo M."/>
            <person name="Sterndorff E.B."/>
            <person name="Faurdal D."/>
            <person name="Vuksanovic O."/>
            <person name="Mourched A.-S."/>
            <person name="Charusanti P."/>
            <person name="Shaw S."/>
            <person name="Blin K."/>
            <person name="Weber T."/>
        </authorList>
    </citation>
    <scope>NUCLEOTIDE SEQUENCE [LARGE SCALE GENOMIC DNA]</scope>
    <source>
        <strain evidence="2 3">NBC_01247</strain>
    </source>
</reference>
<proteinExistence type="predicted"/>
<name>A0ABZ1W335_9ACTN</name>
<protein>
    <submittedName>
        <fullName evidence="2">Uncharacterized protein</fullName>
    </submittedName>
</protein>
<dbReference type="EMBL" id="CP108482">
    <property type="protein sequence ID" value="WUS55221.1"/>
    <property type="molecule type" value="Genomic_DNA"/>
</dbReference>
<feature type="region of interest" description="Disordered" evidence="1">
    <location>
        <begin position="1"/>
        <end position="42"/>
    </location>
</feature>
<dbReference type="Proteomes" id="UP001432014">
    <property type="component" value="Chromosome"/>
</dbReference>
<sequence>MPTTTLTAPATGPGSVPPADSGWSAAPAAARTRRPAPARVSR</sequence>
<accession>A0ABZ1W335</accession>